<dbReference type="Pfam" id="PF12399">
    <property type="entry name" value="BCA_ABC_TP_C"/>
    <property type="match status" value="1"/>
</dbReference>
<keyword evidence="3 5" id="KW-0067">ATP-binding</keyword>
<dbReference type="GO" id="GO:0005524">
    <property type="term" value="F:ATP binding"/>
    <property type="evidence" value="ECO:0007669"/>
    <property type="project" value="UniProtKB-KW"/>
</dbReference>
<comment type="caution">
    <text evidence="5">The sequence shown here is derived from an EMBL/GenBank/DDBJ whole genome shotgun (WGS) entry which is preliminary data.</text>
</comment>
<dbReference type="EMBL" id="VGIY01000006">
    <property type="protein sequence ID" value="MBM3316322.1"/>
    <property type="molecule type" value="Genomic_DNA"/>
</dbReference>
<dbReference type="InterPro" id="IPR032823">
    <property type="entry name" value="BCA_ABC_TP_C"/>
</dbReference>
<dbReference type="Proteomes" id="UP000748308">
    <property type="component" value="Unassembled WGS sequence"/>
</dbReference>
<dbReference type="SUPFAM" id="SSF52540">
    <property type="entry name" value="P-loop containing nucleoside triphosphate hydrolases"/>
    <property type="match status" value="1"/>
</dbReference>
<dbReference type="SMART" id="SM00382">
    <property type="entry name" value="AAA"/>
    <property type="match status" value="1"/>
</dbReference>
<dbReference type="GO" id="GO:0005886">
    <property type="term" value="C:plasma membrane"/>
    <property type="evidence" value="ECO:0007669"/>
    <property type="project" value="TreeGrafter"/>
</dbReference>
<dbReference type="GO" id="GO:0015808">
    <property type="term" value="P:L-alanine transport"/>
    <property type="evidence" value="ECO:0007669"/>
    <property type="project" value="TreeGrafter"/>
</dbReference>
<dbReference type="InterPro" id="IPR051120">
    <property type="entry name" value="ABC_AA/LPS_Transport"/>
</dbReference>
<dbReference type="PANTHER" id="PTHR45772:SF7">
    <property type="entry name" value="AMINO ACID ABC TRANSPORTER ATP-BINDING PROTEIN"/>
    <property type="match status" value="1"/>
</dbReference>
<dbReference type="GO" id="GO:0005304">
    <property type="term" value="F:L-valine transmembrane transporter activity"/>
    <property type="evidence" value="ECO:0007669"/>
    <property type="project" value="TreeGrafter"/>
</dbReference>
<accession>A0A938BPR8</accession>
<keyword evidence="1" id="KW-0813">Transport</keyword>
<dbReference type="Pfam" id="PF00005">
    <property type="entry name" value="ABC_tran"/>
    <property type="match status" value="1"/>
</dbReference>
<evidence type="ECO:0000256" key="3">
    <source>
        <dbReference type="ARBA" id="ARBA00022840"/>
    </source>
</evidence>
<dbReference type="CDD" id="cd03219">
    <property type="entry name" value="ABC_Mj1267_LivG_branched"/>
    <property type="match status" value="1"/>
</dbReference>
<dbReference type="GO" id="GO:1903805">
    <property type="term" value="P:L-valine import across plasma membrane"/>
    <property type="evidence" value="ECO:0007669"/>
    <property type="project" value="TreeGrafter"/>
</dbReference>
<evidence type="ECO:0000256" key="2">
    <source>
        <dbReference type="ARBA" id="ARBA00022741"/>
    </source>
</evidence>
<gene>
    <name evidence="5" type="ORF">FJY75_00575</name>
</gene>
<sequence>MEALLELRGVTKRFGGLLAVDAVDFTVRAGEILGLIGPNGAGKTTLFNLITGFHPPTEGEIRLRGEAIAFPPPAGVARLAGRRSSLPAHRITALGVARTFQTIRLFKNLTALENVMSGLHPRTRAGIWGALARTPAQRREERWIVERAGECLARVGLGASRDELAANLPYGLQRRLELARALATRPALLALDEPAAGLNERETDDLVDLVRGLRAEGLTLLLIEHDMRLVMRVSDRIVVLDHGRKIAAGTPQEVRRDPAVIEAYLGAEEEGG</sequence>
<protein>
    <submittedName>
        <fullName evidence="5">ABC transporter ATP-binding protein</fullName>
    </submittedName>
</protein>
<dbReference type="PANTHER" id="PTHR45772">
    <property type="entry name" value="CONSERVED COMPONENT OF ABC TRANSPORTER FOR NATURAL AMINO ACIDS-RELATED"/>
    <property type="match status" value="1"/>
</dbReference>
<dbReference type="GO" id="GO:0015188">
    <property type="term" value="F:L-isoleucine transmembrane transporter activity"/>
    <property type="evidence" value="ECO:0007669"/>
    <property type="project" value="TreeGrafter"/>
</dbReference>
<dbReference type="InterPro" id="IPR027417">
    <property type="entry name" value="P-loop_NTPase"/>
</dbReference>
<keyword evidence="2" id="KW-0547">Nucleotide-binding</keyword>
<reference evidence="5" key="1">
    <citation type="submission" date="2019-03" db="EMBL/GenBank/DDBJ databases">
        <title>Lake Tanganyika Metagenome-Assembled Genomes (MAGs).</title>
        <authorList>
            <person name="Tran P."/>
        </authorList>
    </citation>
    <scope>NUCLEOTIDE SEQUENCE</scope>
    <source>
        <strain evidence="5">M_DeepCast_400m_m2_100</strain>
    </source>
</reference>
<proteinExistence type="predicted"/>
<dbReference type="AlphaFoldDB" id="A0A938BPR8"/>
<evidence type="ECO:0000313" key="6">
    <source>
        <dbReference type="Proteomes" id="UP000748308"/>
    </source>
</evidence>
<organism evidence="5 6">
    <name type="scientific">Eiseniibacteriota bacterium</name>
    <dbReference type="NCBI Taxonomy" id="2212470"/>
    <lineage>
        <taxon>Bacteria</taxon>
        <taxon>Candidatus Eiseniibacteriota</taxon>
    </lineage>
</organism>
<dbReference type="PROSITE" id="PS50893">
    <property type="entry name" value="ABC_TRANSPORTER_2"/>
    <property type="match status" value="1"/>
</dbReference>
<dbReference type="GO" id="GO:1903806">
    <property type="term" value="P:L-isoleucine import across plasma membrane"/>
    <property type="evidence" value="ECO:0007669"/>
    <property type="project" value="TreeGrafter"/>
</dbReference>
<dbReference type="FunFam" id="3.40.50.300:FF:000421">
    <property type="entry name" value="Branched-chain amino acid ABC transporter ATP-binding protein"/>
    <property type="match status" value="1"/>
</dbReference>
<evidence type="ECO:0000313" key="5">
    <source>
        <dbReference type="EMBL" id="MBM3316322.1"/>
    </source>
</evidence>
<evidence type="ECO:0000259" key="4">
    <source>
        <dbReference type="PROSITE" id="PS50893"/>
    </source>
</evidence>
<dbReference type="InterPro" id="IPR003593">
    <property type="entry name" value="AAA+_ATPase"/>
</dbReference>
<name>A0A938BPR8_UNCEI</name>
<dbReference type="Gene3D" id="3.40.50.300">
    <property type="entry name" value="P-loop containing nucleotide triphosphate hydrolases"/>
    <property type="match status" value="1"/>
</dbReference>
<dbReference type="GO" id="GO:0015192">
    <property type="term" value="F:L-phenylalanine transmembrane transporter activity"/>
    <property type="evidence" value="ECO:0007669"/>
    <property type="project" value="TreeGrafter"/>
</dbReference>
<feature type="domain" description="ABC transporter" evidence="4">
    <location>
        <begin position="5"/>
        <end position="267"/>
    </location>
</feature>
<dbReference type="InterPro" id="IPR003439">
    <property type="entry name" value="ABC_transporter-like_ATP-bd"/>
</dbReference>
<evidence type="ECO:0000256" key="1">
    <source>
        <dbReference type="ARBA" id="ARBA00022448"/>
    </source>
</evidence>
<dbReference type="GO" id="GO:0016887">
    <property type="term" value="F:ATP hydrolysis activity"/>
    <property type="evidence" value="ECO:0007669"/>
    <property type="project" value="InterPro"/>
</dbReference>
<dbReference type="GO" id="GO:0042941">
    <property type="term" value="P:D-alanine transmembrane transport"/>
    <property type="evidence" value="ECO:0007669"/>
    <property type="project" value="TreeGrafter"/>
</dbReference>